<reference evidence="9" key="1">
    <citation type="journal article" date="2020" name="mSystems">
        <title>Genome- and Community-Level Interaction Insights into Carbon Utilization and Element Cycling Functions of Hydrothermarchaeota in Hydrothermal Sediment.</title>
        <authorList>
            <person name="Zhou Z."/>
            <person name="Liu Y."/>
            <person name="Xu W."/>
            <person name="Pan J."/>
            <person name="Luo Z.H."/>
            <person name="Li M."/>
        </authorList>
    </citation>
    <scope>NUCLEOTIDE SEQUENCE [LARGE SCALE GENOMIC DNA]</scope>
    <source>
        <strain evidence="9">SpSt-1220</strain>
    </source>
</reference>
<evidence type="ECO:0000259" key="6">
    <source>
        <dbReference type="Pfam" id="PF25917"/>
    </source>
</evidence>
<dbReference type="Gene3D" id="2.40.30.170">
    <property type="match status" value="1"/>
</dbReference>
<comment type="similarity">
    <text evidence="2">Belongs to the membrane fusion protein (MFP) (TC 8.A.1) family.</text>
</comment>
<dbReference type="InterPro" id="IPR058624">
    <property type="entry name" value="MdtA-like_HH"/>
</dbReference>
<evidence type="ECO:0000256" key="1">
    <source>
        <dbReference type="ARBA" id="ARBA00004196"/>
    </source>
</evidence>
<dbReference type="InterPro" id="IPR006143">
    <property type="entry name" value="RND_pump_MFP"/>
</dbReference>
<feature type="domain" description="Multidrug resistance protein MdtA-like barrel-sandwich hybrid" evidence="6">
    <location>
        <begin position="67"/>
        <end position="208"/>
    </location>
</feature>
<gene>
    <name evidence="9" type="ORF">ENN94_05150</name>
</gene>
<feature type="domain" description="Multidrug resistance protein MdtA-like C-terminal permuted SH3" evidence="8">
    <location>
        <begin position="307"/>
        <end position="369"/>
    </location>
</feature>
<accession>A0A831LNQ7</accession>
<feature type="coiled-coil region" evidence="3">
    <location>
        <begin position="107"/>
        <end position="172"/>
    </location>
</feature>
<dbReference type="Pfam" id="PF25876">
    <property type="entry name" value="HH_MFP_RND"/>
    <property type="match status" value="1"/>
</dbReference>
<evidence type="ECO:0000259" key="5">
    <source>
        <dbReference type="Pfam" id="PF25876"/>
    </source>
</evidence>
<comment type="caution">
    <text evidence="9">The sequence shown here is derived from an EMBL/GenBank/DDBJ whole genome shotgun (WGS) entry which is preliminary data.</text>
</comment>
<dbReference type="Gene3D" id="2.40.50.100">
    <property type="match status" value="1"/>
</dbReference>
<dbReference type="EMBL" id="DSDO01000356">
    <property type="protein sequence ID" value="HDR47071.1"/>
    <property type="molecule type" value="Genomic_DNA"/>
</dbReference>
<evidence type="ECO:0000256" key="4">
    <source>
        <dbReference type="SAM" id="SignalP"/>
    </source>
</evidence>
<feature type="domain" description="Multidrug resistance protein MdtA-like alpha-helical hairpin" evidence="5">
    <location>
        <begin position="108"/>
        <end position="176"/>
    </location>
</feature>
<dbReference type="Proteomes" id="UP000886162">
    <property type="component" value="Unassembled WGS sequence"/>
</dbReference>
<dbReference type="Pfam" id="PF25967">
    <property type="entry name" value="RND-MFP_C"/>
    <property type="match status" value="1"/>
</dbReference>
<feature type="signal peptide" evidence="4">
    <location>
        <begin position="1"/>
        <end position="22"/>
    </location>
</feature>
<dbReference type="Gene3D" id="2.40.420.20">
    <property type="match status" value="1"/>
</dbReference>
<dbReference type="GO" id="GO:0022857">
    <property type="term" value="F:transmembrane transporter activity"/>
    <property type="evidence" value="ECO:0007669"/>
    <property type="project" value="InterPro"/>
</dbReference>
<name>A0A831LNQ7_9BACT</name>
<proteinExistence type="inferred from homology"/>
<feature type="chain" id="PRO_5032696875" evidence="4">
    <location>
        <begin position="23"/>
        <end position="404"/>
    </location>
</feature>
<dbReference type="InterPro" id="IPR058626">
    <property type="entry name" value="MdtA-like_b-barrel"/>
</dbReference>
<organism evidence="9">
    <name type="scientific">Geoalkalibacter subterraneus</name>
    <dbReference type="NCBI Taxonomy" id="483547"/>
    <lineage>
        <taxon>Bacteria</taxon>
        <taxon>Pseudomonadati</taxon>
        <taxon>Thermodesulfobacteriota</taxon>
        <taxon>Desulfuromonadia</taxon>
        <taxon>Desulfuromonadales</taxon>
        <taxon>Geoalkalibacteraceae</taxon>
        <taxon>Geoalkalibacter</taxon>
    </lineage>
</organism>
<sequence>MQKIITGCGICFLLVLSLALSACEKAPGAEASGQREPAAVEVGAVRVKASSVSLSTELPGRTAAFKVAEVRPQVTGIIKKRLFTEGDDVKAGQVLYLIDPATYQAAHSRAKAELARAEADLSTLRLREERYRGLVDINAVSKQEYDDTRAALEQAEAQVAAAQAALESTRINLDYTEVKAPISGHIGRSAVTVGALVTANQPAALSVIHQLDPVYVDVTRSTSELLSLKRKLAGGRLTNGGPESAEVSLLLETGETYPATGRLQFSDVSVDPSTGSVILRSLFPNPDRILLPGMFVRAVVKEGDMENAILVPQQGVARNPKGEAVALVVNDEEKVEQRQLEVDRAVGDQWLISSGLSVGDRLIVEGLQKVRVGDPVVVDLILEQVRSSEKTTDPSSESSKGGEI</sequence>
<dbReference type="InterPro" id="IPR058627">
    <property type="entry name" value="MdtA-like_C"/>
</dbReference>
<comment type="subcellular location">
    <subcellularLocation>
        <location evidence="1">Cell envelope</location>
    </subcellularLocation>
</comment>
<dbReference type="PROSITE" id="PS51257">
    <property type="entry name" value="PROKAR_LIPOPROTEIN"/>
    <property type="match status" value="1"/>
</dbReference>
<dbReference type="GO" id="GO:0005886">
    <property type="term" value="C:plasma membrane"/>
    <property type="evidence" value="ECO:0007669"/>
    <property type="project" value="UniProtKB-SubCell"/>
</dbReference>
<evidence type="ECO:0000313" key="9">
    <source>
        <dbReference type="EMBL" id="HDR47071.1"/>
    </source>
</evidence>
<dbReference type="PANTHER" id="PTHR30158">
    <property type="entry name" value="ACRA/E-RELATED COMPONENT OF DRUG EFFLUX TRANSPORTER"/>
    <property type="match status" value="1"/>
</dbReference>
<dbReference type="FunFam" id="2.40.420.20:FF:000001">
    <property type="entry name" value="Efflux RND transporter periplasmic adaptor subunit"/>
    <property type="match status" value="1"/>
</dbReference>
<dbReference type="Pfam" id="PF25917">
    <property type="entry name" value="BSH_RND"/>
    <property type="match status" value="1"/>
</dbReference>
<dbReference type="PANTHER" id="PTHR30158:SF3">
    <property type="entry name" value="MULTIDRUG EFFLUX PUMP SUBUNIT ACRA-RELATED"/>
    <property type="match status" value="1"/>
</dbReference>
<evidence type="ECO:0000259" key="8">
    <source>
        <dbReference type="Pfam" id="PF25967"/>
    </source>
</evidence>
<evidence type="ECO:0000259" key="7">
    <source>
        <dbReference type="Pfam" id="PF25944"/>
    </source>
</evidence>
<dbReference type="GO" id="GO:0046677">
    <property type="term" value="P:response to antibiotic"/>
    <property type="evidence" value="ECO:0007669"/>
    <property type="project" value="TreeGrafter"/>
</dbReference>
<protein>
    <submittedName>
        <fullName evidence="9">Efflux RND transporter periplasmic adaptor subunit</fullName>
    </submittedName>
</protein>
<dbReference type="Pfam" id="PF25944">
    <property type="entry name" value="Beta-barrel_RND"/>
    <property type="match status" value="1"/>
</dbReference>
<feature type="domain" description="Multidrug resistance protein MdtA-like beta-barrel" evidence="7">
    <location>
        <begin position="213"/>
        <end position="303"/>
    </location>
</feature>
<keyword evidence="3" id="KW-0175">Coiled coil</keyword>
<keyword evidence="4" id="KW-0732">Signal</keyword>
<dbReference type="NCBIfam" id="TIGR01730">
    <property type="entry name" value="RND_mfp"/>
    <property type="match status" value="1"/>
</dbReference>
<dbReference type="Gene3D" id="1.10.287.470">
    <property type="entry name" value="Helix hairpin bin"/>
    <property type="match status" value="1"/>
</dbReference>
<evidence type="ECO:0000256" key="2">
    <source>
        <dbReference type="ARBA" id="ARBA00009477"/>
    </source>
</evidence>
<dbReference type="InterPro" id="IPR058625">
    <property type="entry name" value="MdtA-like_BSH"/>
</dbReference>
<evidence type="ECO:0000256" key="3">
    <source>
        <dbReference type="SAM" id="Coils"/>
    </source>
</evidence>
<dbReference type="AlphaFoldDB" id="A0A831LNQ7"/>
<dbReference type="SUPFAM" id="SSF111369">
    <property type="entry name" value="HlyD-like secretion proteins"/>
    <property type="match status" value="1"/>
</dbReference>